<proteinExistence type="predicted"/>
<evidence type="ECO:0000313" key="1">
    <source>
        <dbReference type="EMBL" id="RAH73534.1"/>
    </source>
</evidence>
<keyword evidence="2" id="KW-1185">Reference proteome</keyword>
<organism evidence="1 2">
    <name type="scientific">Aspergillus aculeatinus CBS 121060</name>
    <dbReference type="NCBI Taxonomy" id="1448322"/>
    <lineage>
        <taxon>Eukaryota</taxon>
        <taxon>Fungi</taxon>
        <taxon>Dikarya</taxon>
        <taxon>Ascomycota</taxon>
        <taxon>Pezizomycotina</taxon>
        <taxon>Eurotiomycetes</taxon>
        <taxon>Eurotiomycetidae</taxon>
        <taxon>Eurotiales</taxon>
        <taxon>Aspergillaceae</taxon>
        <taxon>Aspergillus</taxon>
        <taxon>Aspergillus subgen. Circumdati</taxon>
    </lineage>
</organism>
<protein>
    <submittedName>
        <fullName evidence="1">Uncharacterized protein</fullName>
    </submittedName>
</protein>
<reference evidence="1" key="1">
    <citation type="submission" date="2018-02" db="EMBL/GenBank/DDBJ databases">
        <title>The genomes of Aspergillus section Nigri reveals drivers in fungal speciation.</title>
        <authorList>
            <consortium name="DOE Joint Genome Institute"/>
            <person name="Vesth T.C."/>
            <person name="Nybo J."/>
            <person name="Theobald S."/>
            <person name="Brandl J."/>
            <person name="Frisvad J.C."/>
            <person name="Nielsen K.F."/>
            <person name="Lyhne E.K."/>
            <person name="Kogle M.E."/>
            <person name="Kuo A."/>
            <person name="Riley R."/>
            <person name="Clum A."/>
            <person name="Nolan M."/>
            <person name="Lipzen A."/>
            <person name="Salamov A."/>
            <person name="Henrissat B."/>
            <person name="Wiebenga A."/>
            <person name="De vries R.P."/>
            <person name="Grigoriev I.V."/>
            <person name="Mortensen U.H."/>
            <person name="Andersen M.R."/>
            <person name="Baker S.E."/>
        </authorList>
    </citation>
    <scope>NUCLEOTIDE SEQUENCE</scope>
    <source>
        <strain evidence="1">CBS 121060</strain>
    </source>
</reference>
<evidence type="ECO:0000313" key="2">
    <source>
        <dbReference type="Proteomes" id="UP000249661"/>
    </source>
</evidence>
<sequence>MDLAAILSEPIDVALVHDLAKIHYVAEQSVRNVHSGAGHEKASPPLDLPGKWEAEQHEVQAVYSERALGLVSSSQYKGAQVNDYEFAQILYAKLYAQLDSDQAAAAFPIQLSTFKSAVKVLLSPDAKPGLCPVQAEEKGTAAALNSPPVVDASMVDATDAVTSEEEVYSIGNTADQKIEALESAVTKGVKVLTDMRELFSESDDWVTETDWRAEIEKTLSKACKEKVVIGIVGSTGAGKSSLINALIDEKGVLTTDCMRASTAVPIEVSYNDGEFRYKAEVQFINHRDWERELNILFAELRDHAEELARGEAPKDPEAAIALDKIMAVYPALKRQTLLETSPGKLMDDKRVSDLLGRTIRIEENHSKSFSEGLKAYIDSKGKKRGRPKSTAQKAPASQQKGSSDDRGLADQGIGLWPLVRVVRVFVKAEALSTGAVLVDLPGVFDSNAARVAVADEYMKRCSAHWIVAPINRAVDDKVAHDLLGKNFKTQMHMDGAFNDITFICTKTDDIVPAEVARSLEIDLPSIDDDMGAYLERLEGLETELQVHRESQEQISSKLDAVQDEIDELEEKEGDLDAVVLTPKKRKRISMGEESPGELISTMTLSEDVEDADEDDDRQKLQRKLRELRAQRKNLDNQRRQIQQQIVDEKSEIQRLRVEKQNIEFKDLQFCIEARNNFSKHEIKRDFAQTIANLDLEDEKADDAMPLTPRRDYGELERNLAVFCVSPRAYQGLRGRPEPDIRVGGFSHLEKTEIPALQRYCISLTSKARERAARRFLVALNSLLQSMTLWSSIITQVADISDQTKLEIEAGFHRALEKLAEATNKSRDLCISDSRRIIKSKITKLLGHASRFGNEKFPEKVASWNASCHEGGLRFNTYQANCRRQGVFRELNMNNEIALPMINKIKPGWRKAFLELVPDAYQQLGEESREAFGCFHFEAIQSVKWELPQAISKQLQDRLVALHESVREQVQHLHDWTRQEQRKASSQFSESIATGLEETYDACAQLKGRYCISCGCQRRGN</sequence>
<gene>
    <name evidence="1" type="ORF">BO66DRAFT_225294</name>
</gene>
<dbReference type="Proteomes" id="UP000249661">
    <property type="component" value="Unassembled WGS sequence"/>
</dbReference>
<name>A0ACD1HJC0_9EURO</name>
<accession>A0ACD1HJC0</accession>
<dbReference type="EMBL" id="KZ824939">
    <property type="protein sequence ID" value="RAH73534.1"/>
    <property type="molecule type" value="Genomic_DNA"/>
</dbReference>